<evidence type="ECO:0000256" key="1">
    <source>
        <dbReference type="SAM" id="SignalP"/>
    </source>
</evidence>
<dbReference type="EMBL" id="PTJE01000001">
    <property type="protein sequence ID" value="PPK96559.1"/>
    <property type="molecule type" value="Genomic_DNA"/>
</dbReference>
<keyword evidence="1" id="KW-0732">Signal</keyword>
<proteinExistence type="predicted"/>
<dbReference type="Proteomes" id="UP000239002">
    <property type="component" value="Unassembled WGS sequence"/>
</dbReference>
<keyword evidence="3" id="KW-1185">Reference proteome</keyword>
<feature type="chain" id="PRO_5015690984" description="Outer membrane protein with beta-barrel domain" evidence="1">
    <location>
        <begin position="23"/>
        <end position="274"/>
    </location>
</feature>
<gene>
    <name evidence="2" type="ORF">LY01_00382</name>
</gene>
<dbReference type="AlphaFoldDB" id="A0A2S6IQN7"/>
<reference evidence="2 3" key="1">
    <citation type="submission" date="2018-02" db="EMBL/GenBank/DDBJ databases">
        <title>Genomic Encyclopedia of Archaeal and Bacterial Type Strains, Phase II (KMG-II): from individual species to whole genera.</title>
        <authorList>
            <person name="Goeker M."/>
        </authorList>
    </citation>
    <scope>NUCLEOTIDE SEQUENCE [LARGE SCALE GENOMIC DNA]</scope>
    <source>
        <strain evidence="2 3">DSM 16809</strain>
    </source>
</reference>
<accession>A0A2S6IQN7</accession>
<organism evidence="2 3">
    <name type="scientific">Nonlabens xylanidelens</name>
    <dbReference type="NCBI Taxonomy" id="191564"/>
    <lineage>
        <taxon>Bacteria</taxon>
        <taxon>Pseudomonadati</taxon>
        <taxon>Bacteroidota</taxon>
        <taxon>Flavobacteriia</taxon>
        <taxon>Flavobacteriales</taxon>
        <taxon>Flavobacteriaceae</taxon>
        <taxon>Nonlabens</taxon>
    </lineage>
</organism>
<evidence type="ECO:0000313" key="3">
    <source>
        <dbReference type="Proteomes" id="UP000239002"/>
    </source>
</evidence>
<evidence type="ECO:0008006" key="4">
    <source>
        <dbReference type="Google" id="ProtNLM"/>
    </source>
</evidence>
<feature type="signal peptide" evidence="1">
    <location>
        <begin position="1"/>
        <end position="22"/>
    </location>
</feature>
<dbReference type="OrthoDB" id="1430919at2"/>
<dbReference type="RefSeq" id="WP_104514111.1">
    <property type="nucleotide sequence ID" value="NZ_MQVW01000027.1"/>
</dbReference>
<name>A0A2S6IQN7_9FLAO</name>
<evidence type="ECO:0000313" key="2">
    <source>
        <dbReference type="EMBL" id="PPK96559.1"/>
    </source>
</evidence>
<protein>
    <recommendedName>
        <fullName evidence="4">Outer membrane protein with beta-barrel domain</fullName>
    </recommendedName>
</protein>
<comment type="caution">
    <text evidence="2">The sequence shown here is derived from an EMBL/GenBank/DDBJ whole genome shotgun (WGS) entry which is preliminary data.</text>
</comment>
<sequence length="274" mass="30100">MQRIYFILFLFLSYASISTLHAQVGINTNTPDESSILDITSLNKGVLIPRISLTGSQDLTTITLKVGETKPATGLLIYNTATTTNGLDNVSPGFYYYEGTKWARLHDEGYRLEFKQTAEILTDNNPNTFIAIPGLDTGTIKFPYAGIYKISGNGYYSAGPQTGNGDGVSIGSLALEMEVNGTPTIVKERFVSAVSLDLGNNTRFDTLGQQVSYTFNFEANTSDSYRFTAKGREWNAHNTSTAGYFGRDSDGFTRSNQQNEAFRGSLIITLIEQF</sequence>